<dbReference type="Proteomes" id="UP000077405">
    <property type="component" value="Plasmid pYZ1"/>
</dbReference>
<accession>A0A2R4VPZ6</accession>
<organism evidence="1 2">
    <name type="scientific">Azospirillum humicireducens</name>
    <dbReference type="NCBI Taxonomy" id="1226968"/>
    <lineage>
        <taxon>Bacteria</taxon>
        <taxon>Pseudomonadati</taxon>
        <taxon>Pseudomonadota</taxon>
        <taxon>Alphaproteobacteria</taxon>
        <taxon>Rhodospirillales</taxon>
        <taxon>Azospirillaceae</taxon>
        <taxon>Azospirillum</taxon>
    </lineage>
</organism>
<keyword evidence="1" id="KW-0614">Plasmid</keyword>
<geneLocation type="plasmid" evidence="1 2">
    <name>pYZ1</name>
</geneLocation>
<protein>
    <submittedName>
        <fullName evidence="1">Uncharacterized protein</fullName>
    </submittedName>
</protein>
<keyword evidence="2" id="KW-1185">Reference proteome</keyword>
<evidence type="ECO:0000313" key="2">
    <source>
        <dbReference type="Proteomes" id="UP000077405"/>
    </source>
</evidence>
<evidence type="ECO:0000313" key="1">
    <source>
        <dbReference type="EMBL" id="AWB06501.1"/>
    </source>
</evidence>
<name>A0A2R4VPZ6_9PROT</name>
<reference evidence="1 2" key="1">
    <citation type="submission" date="2018-04" db="EMBL/GenBank/DDBJ databases">
        <title>Complete genome sequence of the nitrogen-fixing bacterium Azospirillum humicireducens type strain SgZ-5.</title>
        <authorList>
            <person name="Yu Z."/>
        </authorList>
    </citation>
    <scope>NUCLEOTIDE SEQUENCE [LARGE SCALE GENOMIC DNA]</scope>
    <source>
        <strain evidence="1 2">SgZ-5</strain>
        <plasmid evidence="1 2">pYZ1</plasmid>
    </source>
</reference>
<gene>
    <name evidence="1" type="ORF">A6A40_15515</name>
</gene>
<dbReference type="RefSeq" id="WP_108546811.1">
    <property type="nucleotide sequence ID" value="NZ_CP028902.1"/>
</dbReference>
<dbReference type="EMBL" id="CP028902">
    <property type="protein sequence ID" value="AWB06501.1"/>
    <property type="molecule type" value="Genomic_DNA"/>
</dbReference>
<dbReference type="KEGG" id="ahu:A6A40_15515"/>
<proteinExistence type="predicted"/>
<dbReference type="AlphaFoldDB" id="A0A2R4VPZ6"/>
<sequence length="73" mass="7315">MMETLVVGLIVALAFAWVAWTILLPSAARDRLRRLAGRTAPPSPAGGCGGGCCGCTAAGPNTARHHGGSCGSH</sequence>